<dbReference type="PROSITE" id="PS01124">
    <property type="entry name" value="HTH_ARAC_FAMILY_2"/>
    <property type="match status" value="1"/>
</dbReference>
<evidence type="ECO:0000256" key="5">
    <source>
        <dbReference type="ARBA" id="ARBA00023163"/>
    </source>
</evidence>
<dbReference type="Pfam" id="PF12833">
    <property type="entry name" value="HTH_18"/>
    <property type="match status" value="1"/>
</dbReference>
<dbReference type="GO" id="GO:0009893">
    <property type="term" value="P:positive regulation of metabolic process"/>
    <property type="evidence" value="ECO:0007669"/>
    <property type="project" value="UniProtKB-ARBA"/>
</dbReference>
<sequence length="351" mass="39351">MNKPASLICAPKHVGSRHAHDHFEVSAEPVANQLLAWRDRVGHVIDVLPTSHATTTPFNASIDRYKLADRVFTDCSSDALLLDRSIARISTDKVRDYVFQVFTQGAMESIRGGPQEHGASARASIVAMDMNQPIKMSRGRCRVLTFFVSRPVVEAALPHAESIHGRVFENTTPMTQLMIEHVEAFSRKLPVISSAEAASTFDTAVQLMLAAFSKQAKLGGHVRAAARSAMFDKARRYVQNNLYQPWLTPEYVLMAMQLPRATLYRLFQHEGGLGRYILNCRLREAADELVRYPDRQVIEIAYSLGFNSASAFTRAFRRRYDLAPQDHRLMAAQRMGNAMPGHRNVAGRIDQ</sequence>
<dbReference type="RefSeq" id="WP_046383440.1">
    <property type="nucleotide sequence ID" value="NZ_CP149793.1"/>
</dbReference>
<accession>A0A7Y1F1M8</accession>
<organism evidence="8 9">
    <name type="scientific">Pseudomonas veronii</name>
    <dbReference type="NCBI Taxonomy" id="76761"/>
    <lineage>
        <taxon>Bacteria</taxon>
        <taxon>Pseudomonadati</taxon>
        <taxon>Pseudomonadota</taxon>
        <taxon>Gammaproteobacteria</taxon>
        <taxon>Pseudomonadales</taxon>
        <taxon>Pseudomonadaceae</taxon>
        <taxon>Pseudomonas</taxon>
    </lineage>
</organism>
<evidence type="ECO:0000256" key="4">
    <source>
        <dbReference type="ARBA" id="ARBA00023159"/>
    </source>
</evidence>
<dbReference type="InterPro" id="IPR018062">
    <property type="entry name" value="HTH_AraC-typ_CS"/>
</dbReference>
<evidence type="ECO:0000313" key="9">
    <source>
        <dbReference type="Proteomes" id="UP000552560"/>
    </source>
</evidence>
<name>A0A7Y1F1M8_PSEVE</name>
<proteinExistence type="predicted"/>
<keyword evidence="4" id="KW-0010">Activator</keyword>
<dbReference type="AlphaFoldDB" id="A0A7Y1F1M8"/>
<keyword evidence="2" id="KW-0805">Transcription regulation</keyword>
<dbReference type="PROSITE" id="PS00041">
    <property type="entry name" value="HTH_ARAC_FAMILY_1"/>
    <property type="match status" value="1"/>
</dbReference>
<evidence type="ECO:0000313" key="8">
    <source>
        <dbReference type="EMBL" id="NMX95948.1"/>
    </source>
</evidence>
<dbReference type="GO" id="GO:0005737">
    <property type="term" value="C:cytoplasm"/>
    <property type="evidence" value="ECO:0007669"/>
    <property type="project" value="UniProtKB-SubCell"/>
</dbReference>
<reference evidence="8 9" key="1">
    <citation type="journal article" date="2020" name="Front. Microbiol.">
        <title>Genetic Organization of the aprX-lipA2 Operon Affects the Proteolytic Potential of Pseudomonas Species in Milk.</title>
        <authorList>
            <person name="Maier C."/>
            <person name="Huptas C."/>
            <person name="von Neubeck M."/>
            <person name="Scherer S."/>
            <person name="Wenning M."/>
            <person name="Lucking G."/>
        </authorList>
    </citation>
    <scope>NUCLEOTIDE SEQUENCE [LARGE SCALE GENOMIC DNA]</scope>
    <source>
        <strain evidence="8 9">WS 4671</strain>
    </source>
</reference>
<dbReference type="OrthoDB" id="9816461at2"/>
<dbReference type="InterPro" id="IPR009057">
    <property type="entry name" value="Homeodomain-like_sf"/>
</dbReference>
<protein>
    <submittedName>
        <fullName evidence="8">Helix-turn-helix domain-containing protein</fullName>
    </submittedName>
</protein>
<dbReference type="Proteomes" id="UP000552560">
    <property type="component" value="Unassembled WGS sequence"/>
</dbReference>
<dbReference type="InterPro" id="IPR020449">
    <property type="entry name" value="Tscrpt_reg_AraC-type_HTH"/>
</dbReference>
<evidence type="ECO:0000256" key="1">
    <source>
        <dbReference type="ARBA" id="ARBA00004496"/>
    </source>
</evidence>
<dbReference type="SUPFAM" id="SSF46689">
    <property type="entry name" value="Homeodomain-like"/>
    <property type="match status" value="1"/>
</dbReference>
<dbReference type="Gene3D" id="1.10.10.60">
    <property type="entry name" value="Homeodomain-like"/>
    <property type="match status" value="1"/>
</dbReference>
<dbReference type="PRINTS" id="PR00032">
    <property type="entry name" value="HTHARAC"/>
</dbReference>
<dbReference type="PANTHER" id="PTHR46796:SF6">
    <property type="entry name" value="ARAC SUBFAMILY"/>
    <property type="match status" value="1"/>
</dbReference>
<keyword evidence="3" id="KW-0238">DNA-binding</keyword>
<dbReference type="InterPro" id="IPR050204">
    <property type="entry name" value="AraC_XylS_family_regulators"/>
</dbReference>
<evidence type="ECO:0000256" key="3">
    <source>
        <dbReference type="ARBA" id="ARBA00023125"/>
    </source>
</evidence>
<evidence type="ECO:0000256" key="6">
    <source>
        <dbReference type="ARBA" id="ARBA00037345"/>
    </source>
</evidence>
<evidence type="ECO:0000256" key="2">
    <source>
        <dbReference type="ARBA" id="ARBA00023015"/>
    </source>
</evidence>
<dbReference type="GO" id="GO:0003700">
    <property type="term" value="F:DNA-binding transcription factor activity"/>
    <property type="evidence" value="ECO:0007669"/>
    <property type="project" value="InterPro"/>
</dbReference>
<dbReference type="SMART" id="SM00342">
    <property type="entry name" value="HTH_ARAC"/>
    <property type="match status" value="1"/>
</dbReference>
<dbReference type="GO" id="GO:0043565">
    <property type="term" value="F:sequence-specific DNA binding"/>
    <property type="evidence" value="ECO:0007669"/>
    <property type="project" value="InterPro"/>
</dbReference>
<dbReference type="PANTHER" id="PTHR46796">
    <property type="entry name" value="HTH-TYPE TRANSCRIPTIONAL ACTIVATOR RHAS-RELATED"/>
    <property type="match status" value="1"/>
</dbReference>
<gene>
    <name evidence="8" type="ORF">HBO43_04995</name>
</gene>
<comment type="caution">
    <text evidence="8">The sequence shown here is derived from an EMBL/GenBank/DDBJ whole genome shotgun (WGS) entry which is preliminary data.</text>
</comment>
<keyword evidence="5" id="KW-0804">Transcription</keyword>
<dbReference type="EMBL" id="JAAQWE010000003">
    <property type="protein sequence ID" value="NMX95948.1"/>
    <property type="molecule type" value="Genomic_DNA"/>
</dbReference>
<dbReference type="InterPro" id="IPR018060">
    <property type="entry name" value="HTH_AraC"/>
</dbReference>
<feature type="domain" description="HTH araC/xylS-type" evidence="7">
    <location>
        <begin position="232"/>
        <end position="330"/>
    </location>
</feature>
<comment type="function">
    <text evidence="6">Regulatory protein of the TOL plasmid xyl operons. XylS activates the xylXYZLTEGFJQKIH operon required for the degradation of toluene, m-xylene and p-xylene.</text>
</comment>
<comment type="subcellular location">
    <subcellularLocation>
        <location evidence="1">Cytoplasm</location>
    </subcellularLocation>
</comment>
<evidence type="ECO:0000259" key="7">
    <source>
        <dbReference type="PROSITE" id="PS01124"/>
    </source>
</evidence>